<evidence type="ECO:0000313" key="2">
    <source>
        <dbReference type="Proteomes" id="UP000503096"/>
    </source>
</evidence>
<dbReference type="RefSeq" id="WP_171164924.1">
    <property type="nucleotide sequence ID" value="NZ_CP053073.1"/>
</dbReference>
<gene>
    <name evidence="1" type="ORF">DSM104440_03474</name>
</gene>
<keyword evidence="2" id="KW-1185">Reference proteome</keyword>
<dbReference type="EMBL" id="CP053073">
    <property type="protein sequence ID" value="QJR16639.1"/>
    <property type="molecule type" value="Genomic_DNA"/>
</dbReference>
<evidence type="ECO:0000313" key="1">
    <source>
        <dbReference type="EMBL" id="QJR16639.1"/>
    </source>
</evidence>
<name>A0A6M4HA29_9PROT</name>
<dbReference type="AlphaFoldDB" id="A0A6M4HA29"/>
<protein>
    <recommendedName>
        <fullName evidence="3">DUF3047 domain-containing protein</fullName>
    </recommendedName>
</protein>
<dbReference type="Pfam" id="PF11249">
    <property type="entry name" value="DUF3047"/>
    <property type="match status" value="1"/>
</dbReference>
<reference evidence="1 2" key="1">
    <citation type="submission" date="2020-04" db="EMBL/GenBank/DDBJ databases">
        <title>Usitatibacter rugosus gen. nov., sp. nov. and Usitatibacter palustris sp. nov., novel members of Usitatibacteraceae fam. nov. within the order Nitrosomonadales isolated from soil.</title>
        <authorList>
            <person name="Huber K.J."/>
            <person name="Neumann-Schaal M."/>
            <person name="Geppert A."/>
            <person name="Luckner M."/>
            <person name="Wanner G."/>
            <person name="Overmann J."/>
        </authorList>
    </citation>
    <scope>NUCLEOTIDE SEQUENCE [LARGE SCALE GENOMIC DNA]</scope>
    <source>
        <strain evidence="1 2">Swamp67</strain>
    </source>
</reference>
<evidence type="ECO:0008006" key="3">
    <source>
        <dbReference type="Google" id="ProtNLM"/>
    </source>
</evidence>
<organism evidence="1 2">
    <name type="scientific">Usitatibacter palustris</name>
    <dbReference type="NCBI Taxonomy" id="2732487"/>
    <lineage>
        <taxon>Bacteria</taxon>
        <taxon>Pseudomonadati</taxon>
        <taxon>Pseudomonadota</taxon>
        <taxon>Betaproteobacteria</taxon>
        <taxon>Nitrosomonadales</taxon>
        <taxon>Usitatibacteraceae</taxon>
        <taxon>Usitatibacter</taxon>
    </lineage>
</organism>
<dbReference type="KEGG" id="upl:DSM104440_03474"/>
<sequence length="241" mass="26569">MIRGLWLLVVVFVAVAAEPTSITPFSSSPPGTVFPTAWQPLLIPNLKPPEFTLVADEGRTVMRVRSVAAAGSFGHRLAVEPTERPILAWRWKVDRVLEKADLLSKEGDDYAARVYVTFDVPESDLTITQRARMAIAKLVYGAELPTAAICYVWDNRNPVGTSVWNPYTDRVRLIVLKSGPAQAGQWAAESRDVEADFRAAFGDSWKKPTPRISGVAVSADTDQTGESVTAWFGDLRLEARR</sequence>
<dbReference type="InParanoid" id="A0A6M4HA29"/>
<proteinExistence type="predicted"/>
<dbReference type="InterPro" id="IPR021409">
    <property type="entry name" value="DUF3047"/>
</dbReference>
<accession>A0A6M4HA29</accession>
<dbReference type="Proteomes" id="UP000503096">
    <property type="component" value="Chromosome"/>
</dbReference>